<dbReference type="SMART" id="SM00369">
    <property type="entry name" value="LRR_TYP"/>
    <property type="match status" value="7"/>
</dbReference>
<reference evidence="4 5" key="1">
    <citation type="submission" date="2020-06" db="EMBL/GenBank/DDBJ databases">
        <authorList>
            <person name="Li R."/>
            <person name="Bekaert M."/>
        </authorList>
    </citation>
    <scope>NUCLEOTIDE SEQUENCE [LARGE SCALE GENOMIC DNA]</scope>
    <source>
        <strain evidence="5">wild</strain>
    </source>
</reference>
<keyword evidence="1" id="KW-0433">Leucine-rich repeat</keyword>
<dbReference type="SMART" id="SM00365">
    <property type="entry name" value="LRR_SD22"/>
    <property type="match status" value="3"/>
</dbReference>
<feature type="domain" description="HEPN" evidence="3">
    <location>
        <begin position="721"/>
        <end position="835"/>
    </location>
</feature>
<dbReference type="Pfam" id="PF13855">
    <property type="entry name" value="LRR_8"/>
    <property type="match status" value="2"/>
</dbReference>
<dbReference type="InterPro" id="IPR032675">
    <property type="entry name" value="LRR_dom_sf"/>
</dbReference>
<dbReference type="OrthoDB" id="6137799at2759"/>
<evidence type="ECO:0000313" key="4">
    <source>
        <dbReference type="EMBL" id="CAC5404846.1"/>
    </source>
</evidence>
<dbReference type="SUPFAM" id="SSF52047">
    <property type="entry name" value="RNI-like"/>
    <property type="match status" value="1"/>
</dbReference>
<name>A0A6J8DA21_MYTCO</name>
<proteinExistence type="predicted"/>
<dbReference type="PANTHER" id="PTHR46919">
    <property type="entry name" value="ZINC FINGER, C3HC4 TYPE (RING FINGER) FAMILY PROTEIN"/>
    <property type="match status" value="1"/>
</dbReference>
<dbReference type="PROSITE" id="PS51450">
    <property type="entry name" value="LRR"/>
    <property type="match status" value="3"/>
</dbReference>
<dbReference type="InterPro" id="IPR001611">
    <property type="entry name" value="Leu-rich_rpt"/>
</dbReference>
<dbReference type="SMART" id="SM00748">
    <property type="entry name" value="HEPN"/>
    <property type="match status" value="1"/>
</dbReference>
<keyword evidence="2" id="KW-0677">Repeat</keyword>
<dbReference type="EMBL" id="CACVKT020007046">
    <property type="protein sequence ID" value="CAC5404846.1"/>
    <property type="molecule type" value="Genomic_DNA"/>
</dbReference>
<organism evidence="4 5">
    <name type="scientific">Mytilus coruscus</name>
    <name type="common">Sea mussel</name>
    <dbReference type="NCBI Taxonomy" id="42192"/>
    <lineage>
        <taxon>Eukaryota</taxon>
        <taxon>Metazoa</taxon>
        <taxon>Spiralia</taxon>
        <taxon>Lophotrochozoa</taxon>
        <taxon>Mollusca</taxon>
        <taxon>Bivalvia</taxon>
        <taxon>Autobranchia</taxon>
        <taxon>Pteriomorphia</taxon>
        <taxon>Mytilida</taxon>
        <taxon>Mytiloidea</taxon>
        <taxon>Mytilidae</taxon>
        <taxon>Mytilinae</taxon>
        <taxon>Mytilus</taxon>
    </lineage>
</organism>
<dbReference type="InterPro" id="IPR003591">
    <property type="entry name" value="Leu-rich_rpt_typical-subtyp"/>
</dbReference>
<protein>
    <recommendedName>
        <fullName evidence="3">HEPN domain-containing protein</fullName>
    </recommendedName>
</protein>
<dbReference type="Pfam" id="PF05168">
    <property type="entry name" value="HEPN"/>
    <property type="match status" value="1"/>
</dbReference>
<evidence type="ECO:0000313" key="5">
    <source>
        <dbReference type="Proteomes" id="UP000507470"/>
    </source>
</evidence>
<gene>
    <name evidence="4" type="ORF">MCOR_38590</name>
</gene>
<dbReference type="InterPro" id="IPR007842">
    <property type="entry name" value="HEPN_dom"/>
</dbReference>
<evidence type="ECO:0000256" key="2">
    <source>
        <dbReference type="ARBA" id="ARBA00022737"/>
    </source>
</evidence>
<dbReference type="AlphaFoldDB" id="A0A6J8DA21"/>
<dbReference type="PANTHER" id="PTHR46919:SF2">
    <property type="entry name" value="SACSIN"/>
    <property type="match status" value="1"/>
</dbReference>
<keyword evidence="5" id="KW-1185">Reference proteome</keyword>
<dbReference type="Proteomes" id="UP000507470">
    <property type="component" value="Unassembled WGS sequence"/>
</dbReference>
<accession>A0A6J8DA21</accession>
<sequence>MKTASEFFDRNSKLFQEICEESEYPTTPFDDPIWHGLLKEAGMKTKTSKEILIDFAKRMTKISGTKMCYKQKTMKSKTLVEEIFNFIKKEQSNTDIRGFIAEIRTISFIFPQEIGDEFTSIHAGIAGDTLMRFQGSLSANRFHIVWTIEPTLPTYAMDDELMNRLHVELRPIEESVLKHAENICAVLSLSLKENQNDFVESIMEEIYEYFHTTSQSEFEILRKLSSIPFVHVKKHNTFVRAKYIVKNVTNEEEIVPYLIQAPEEYAPYYKLFRFLGMTDTPTIQTYSKVLSYFYKDFGKERLDIEQIEQVEKATKGLVQMLQTTMVDESQIDIDESQIDIDNLILMTTDYRLVPSSEIFLETRDDERQRIMKNGTLNLMADLTMFSLSKIQIEEIFMKLPEKFRPIFASTSIHEEVLSPDEFLNSDIADKLKDYLTSEHFIDGILRLAKYNASSRNMQMDESSLLAIESNLKTIQVCIVTNLQTRLSLNNRTLNETEVSKRCYLDKQRNVLYFTSFDVDAVKWLSVYDWDLASAIQPLLNGKIERDKVLTILSKIDLSPLEFSKRLDDIGIPPKNEDGNVSFVPLPGSLVPKDLAEFLVPIETTVPLKSFVVFSDWKYVDTKHQIYQPNTHRYKYGVVIDVMLSHEQNAEYYILNVGDSSPRNMPISELFIIKEMSEINSVTFQISDDEYSHRSDLTLNAAVWFRMNQQPNPQPDEGKRWLQQAKYDFEVAKLTKTMIDAELSKGYNWICIICQQAAEKALKGAMYTINADEVHRVHSLTAHIPEGDTKLLPIARLLENTIESIEKMRYPIYRALPADLYDKEDAQKALDFTEQLINEHMIIQISWSLFTMCDGCPASPPCECQFIAIFCANLNLTSVPDFTNPIGNDSGWDLELHDNEITQIRYGDLKNLKLRKLFLSNNKINVIENGALTGSENSLLVLHLSNNKLTSIPSDVGRLKHLTDLDIHDNPMENMNEELIRNISGSLLSLSLGNDIMTSWPQCLERLTNLTSMSIFSLNIPKIPDDVFNNYSHLNILEIISTNLSSIPTSIGKLLNLQNANLYSNLILAEESFPLHIFRDLHNLSSISIVNCSLRSLPLTFSEISSLSFLDIEKNPFSYVEDGVFDRNVSSKVWFIALKTTNLTSIQRTISNLTGLQFLNLMNGLIEEIKTEDFQNLKKLERLFLSGNPIRSISEEAFMDLESLEWLILDNTNQQ</sequence>
<dbReference type="Gene3D" id="3.80.10.10">
    <property type="entry name" value="Ribonuclease Inhibitor"/>
    <property type="match status" value="3"/>
</dbReference>
<evidence type="ECO:0000259" key="3">
    <source>
        <dbReference type="SMART" id="SM00748"/>
    </source>
</evidence>
<evidence type="ECO:0000256" key="1">
    <source>
        <dbReference type="ARBA" id="ARBA00022614"/>
    </source>
</evidence>
<dbReference type="SUPFAM" id="SSF81593">
    <property type="entry name" value="Nucleotidyltransferase substrate binding subunit/domain"/>
    <property type="match status" value="1"/>
</dbReference>
<dbReference type="Gene3D" id="1.20.120.330">
    <property type="entry name" value="Nucleotidyltransferases domain 2"/>
    <property type="match status" value="1"/>
</dbReference>